<feature type="domain" description="Sulfatase N-terminal" evidence="2">
    <location>
        <begin position="257"/>
        <end position="514"/>
    </location>
</feature>
<evidence type="ECO:0000259" key="3">
    <source>
        <dbReference type="Pfam" id="PF11893"/>
    </source>
</evidence>
<gene>
    <name evidence="4" type="ORF">L2764_18615</name>
</gene>
<evidence type="ECO:0000259" key="2">
    <source>
        <dbReference type="Pfam" id="PF00884"/>
    </source>
</evidence>
<feature type="domain" description="Inner membrane protein YejM N-terminal" evidence="3">
    <location>
        <begin position="10"/>
        <end position="246"/>
    </location>
</feature>
<dbReference type="RefSeq" id="WP_248941829.1">
    <property type="nucleotide sequence ID" value="NZ_JAKIKS010000088.1"/>
</dbReference>
<proteinExistence type="predicted"/>
<evidence type="ECO:0000313" key="5">
    <source>
        <dbReference type="Proteomes" id="UP001203423"/>
    </source>
</evidence>
<dbReference type="Pfam" id="PF11893">
    <property type="entry name" value="DUF3413"/>
    <property type="match status" value="1"/>
</dbReference>
<sequence length="598" mass="67624">MVEQEKQIGRDRVSHLINWGHWFAFFNGFLAMIVGLRYLESVGYPDTFIGWGYLFLLTVGQFSFLSFIVYLVCLFPITLLLPYSKILRGLAAVVATLGLCLLLYDTIIYDDYGVHLSPFIFDLAWINLSALLHGTSYIVTPIAILIIELVAANFIWKRIRKISKMNMGNKVVAFVGICFVGSHLIHIWGDATDITEITRFDDAYPLSYPTTARSLMESYGIDSRSSHNTQNPRKNSLNYPISPLQCHNAGAAYGLNNVLLIAIDSFRADIVDEHSMPFFTEYSNNNQNYNSHLSGGNQFDSGMFSLLYGLQGNYISANDLHYESPLMTQTFKKQGYQLGLFSGHSLNNQPQAIFDDFTLVPSSNINGAAEADLNSIKHFNQWKNEQQSPWFALVNLTAPDSYDTPIGFLGIKTVKSDVALKPAQKVLFNQYRQSLNFIDNQLKAILKNVPKNTLVIITGVSGKMLTSNTNEARVNLMPQSVDVPFVIHWPDQKIPSTIPYRTSHYGLVPTLMSQVLGCTDPASDYSAGRTLVQPSSEPWVYVGDNRIFAIYQKDEITVIDRHGKYRIYDKNYQSRLDKKMRAEDLIQVMNESQRFHNH</sequence>
<comment type="caution">
    <text evidence="4">The sequence shown here is derived from an EMBL/GenBank/DDBJ whole genome shotgun (WGS) entry which is preliminary data.</text>
</comment>
<organism evidence="4 5">
    <name type="scientific">Shewanella surugensis</name>
    <dbReference type="NCBI Taxonomy" id="212020"/>
    <lineage>
        <taxon>Bacteria</taxon>
        <taxon>Pseudomonadati</taxon>
        <taxon>Pseudomonadota</taxon>
        <taxon>Gammaproteobacteria</taxon>
        <taxon>Alteromonadales</taxon>
        <taxon>Shewanellaceae</taxon>
        <taxon>Shewanella</taxon>
    </lineage>
</organism>
<dbReference type="PIRSF" id="PIRSF004950">
    <property type="entry name" value="Mmb_sulf_HI0842"/>
    <property type="match status" value="1"/>
</dbReference>
<dbReference type="Proteomes" id="UP001203423">
    <property type="component" value="Unassembled WGS sequence"/>
</dbReference>
<feature type="transmembrane region" description="Helical" evidence="1">
    <location>
        <begin position="51"/>
        <end position="74"/>
    </location>
</feature>
<dbReference type="SUPFAM" id="SSF53649">
    <property type="entry name" value="Alkaline phosphatase-like"/>
    <property type="match status" value="1"/>
</dbReference>
<dbReference type="InterPro" id="IPR012159">
    <property type="entry name" value="YejM-like"/>
</dbReference>
<dbReference type="InterPro" id="IPR017850">
    <property type="entry name" value="Alkaline_phosphatase_core_sf"/>
</dbReference>
<reference evidence="4 5" key="1">
    <citation type="submission" date="2022-01" db="EMBL/GenBank/DDBJ databases">
        <title>Whole genome-based taxonomy of the Shewanellaceae.</title>
        <authorList>
            <person name="Martin-Rodriguez A.J."/>
        </authorList>
    </citation>
    <scope>NUCLEOTIDE SEQUENCE [LARGE SCALE GENOMIC DNA]</scope>
    <source>
        <strain evidence="4 5">DSM 17177</strain>
    </source>
</reference>
<dbReference type="Gene3D" id="3.40.720.10">
    <property type="entry name" value="Alkaline Phosphatase, subunit A"/>
    <property type="match status" value="1"/>
</dbReference>
<dbReference type="PANTHER" id="PTHR43751:SF3">
    <property type="entry name" value="SULFATASE N-TERMINAL DOMAIN-CONTAINING PROTEIN"/>
    <property type="match status" value="1"/>
</dbReference>
<dbReference type="InterPro" id="IPR000917">
    <property type="entry name" value="Sulfatase_N"/>
</dbReference>
<evidence type="ECO:0000256" key="1">
    <source>
        <dbReference type="SAM" id="Phobius"/>
    </source>
</evidence>
<dbReference type="Pfam" id="PF00884">
    <property type="entry name" value="Sulfatase"/>
    <property type="match status" value="1"/>
</dbReference>
<feature type="transmembrane region" description="Helical" evidence="1">
    <location>
        <begin position="21"/>
        <end position="39"/>
    </location>
</feature>
<keyword evidence="1" id="KW-0812">Transmembrane</keyword>
<accession>A0ABT0LFK1</accession>
<keyword evidence="5" id="KW-1185">Reference proteome</keyword>
<dbReference type="PANTHER" id="PTHR43751">
    <property type="entry name" value="SULFATASE"/>
    <property type="match status" value="1"/>
</dbReference>
<dbReference type="EMBL" id="JAKIKS010000088">
    <property type="protein sequence ID" value="MCL1126440.1"/>
    <property type="molecule type" value="Genomic_DNA"/>
</dbReference>
<keyword evidence="1" id="KW-1133">Transmembrane helix</keyword>
<protein>
    <submittedName>
        <fullName evidence="4">DUF3413 domain-containing protein</fullName>
    </submittedName>
</protein>
<dbReference type="InterPro" id="IPR024588">
    <property type="entry name" value="YejM_N"/>
</dbReference>
<feature type="transmembrane region" description="Helical" evidence="1">
    <location>
        <begin position="86"/>
        <end position="104"/>
    </location>
</feature>
<evidence type="ECO:0000313" key="4">
    <source>
        <dbReference type="EMBL" id="MCL1126440.1"/>
    </source>
</evidence>
<feature type="transmembrane region" description="Helical" evidence="1">
    <location>
        <begin position="171"/>
        <end position="189"/>
    </location>
</feature>
<keyword evidence="1" id="KW-0472">Membrane</keyword>
<dbReference type="InterPro" id="IPR052701">
    <property type="entry name" value="GAG_Ulvan_Degrading_Sulfatases"/>
</dbReference>
<feature type="transmembrane region" description="Helical" evidence="1">
    <location>
        <begin position="124"/>
        <end position="150"/>
    </location>
</feature>
<name>A0ABT0LFK1_9GAMM</name>